<protein>
    <submittedName>
        <fullName evidence="1">Uncharacterized protein</fullName>
    </submittedName>
</protein>
<dbReference type="Proteomes" id="UP001460270">
    <property type="component" value="Unassembled WGS sequence"/>
</dbReference>
<dbReference type="EMBL" id="JBBPFD010000051">
    <property type="protein sequence ID" value="KAK7880768.1"/>
    <property type="molecule type" value="Genomic_DNA"/>
</dbReference>
<name>A0AAW0MNJ7_9GOBI</name>
<evidence type="ECO:0000313" key="1">
    <source>
        <dbReference type="EMBL" id="KAK7880768.1"/>
    </source>
</evidence>
<keyword evidence="2" id="KW-1185">Reference proteome</keyword>
<reference evidence="2" key="1">
    <citation type="submission" date="2024-04" db="EMBL/GenBank/DDBJ databases">
        <title>Salinicola lusitanus LLJ914,a marine bacterium isolated from the Okinawa Trough.</title>
        <authorList>
            <person name="Li J."/>
        </authorList>
    </citation>
    <scope>NUCLEOTIDE SEQUENCE [LARGE SCALE GENOMIC DNA]</scope>
</reference>
<evidence type="ECO:0000313" key="2">
    <source>
        <dbReference type="Proteomes" id="UP001460270"/>
    </source>
</evidence>
<organism evidence="1 2">
    <name type="scientific">Mugilogobius chulae</name>
    <name type="common">yellowstripe goby</name>
    <dbReference type="NCBI Taxonomy" id="88201"/>
    <lineage>
        <taxon>Eukaryota</taxon>
        <taxon>Metazoa</taxon>
        <taxon>Chordata</taxon>
        <taxon>Craniata</taxon>
        <taxon>Vertebrata</taxon>
        <taxon>Euteleostomi</taxon>
        <taxon>Actinopterygii</taxon>
        <taxon>Neopterygii</taxon>
        <taxon>Teleostei</taxon>
        <taxon>Neoteleostei</taxon>
        <taxon>Acanthomorphata</taxon>
        <taxon>Gobiaria</taxon>
        <taxon>Gobiiformes</taxon>
        <taxon>Gobioidei</taxon>
        <taxon>Gobiidae</taxon>
        <taxon>Gobionellinae</taxon>
        <taxon>Mugilogobius</taxon>
    </lineage>
</organism>
<accession>A0AAW0MNJ7</accession>
<gene>
    <name evidence="1" type="ORF">WMY93_032581</name>
</gene>
<comment type="caution">
    <text evidence="1">The sequence shown here is derived from an EMBL/GenBank/DDBJ whole genome shotgun (WGS) entry which is preliminary data.</text>
</comment>
<sequence>MRALLSALRQLLHASGSEEGSQFAESRTVWTGFTAPAARVGDRGEASAVAERYVVRAHRPGGAGESVHSRAQSLPAVRRYGLKEYRAPLLQLLVDVGYALGRPVAQLQEELMSVRDAERGKVDTRSLKELVVHKFV</sequence>
<dbReference type="AlphaFoldDB" id="A0AAW0MNJ7"/>
<proteinExistence type="predicted"/>